<feature type="compositionally biased region" description="Basic and acidic residues" evidence="1">
    <location>
        <begin position="40"/>
        <end position="51"/>
    </location>
</feature>
<evidence type="ECO:0000256" key="1">
    <source>
        <dbReference type="SAM" id="MobiDB-lite"/>
    </source>
</evidence>
<sequence>VKALEDQIHSSELKKQLTALQRQTELLEEERKEWQHKHAKAETEAKDLRFT</sequence>
<protein>
    <submittedName>
        <fullName evidence="2">Uncharacterized protein</fullName>
    </submittedName>
</protein>
<keyword evidence="3" id="KW-1185">Reference proteome</keyword>
<feature type="non-terminal residue" evidence="2">
    <location>
        <position position="51"/>
    </location>
</feature>
<organism evidence="2 3">
    <name type="scientific">Cirrhinus mrigala</name>
    <name type="common">Mrigala</name>
    <dbReference type="NCBI Taxonomy" id="683832"/>
    <lineage>
        <taxon>Eukaryota</taxon>
        <taxon>Metazoa</taxon>
        <taxon>Chordata</taxon>
        <taxon>Craniata</taxon>
        <taxon>Vertebrata</taxon>
        <taxon>Euteleostomi</taxon>
        <taxon>Actinopterygii</taxon>
        <taxon>Neopterygii</taxon>
        <taxon>Teleostei</taxon>
        <taxon>Ostariophysi</taxon>
        <taxon>Cypriniformes</taxon>
        <taxon>Cyprinidae</taxon>
        <taxon>Labeoninae</taxon>
        <taxon>Labeonini</taxon>
        <taxon>Cirrhinus</taxon>
    </lineage>
</organism>
<dbReference type="EMBL" id="JAMKFB020000017">
    <property type="protein sequence ID" value="KAL0169320.1"/>
    <property type="molecule type" value="Genomic_DNA"/>
</dbReference>
<reference evidence="2 3" key="1">
    <citation type="submission" date="2024-05" db="EMBL/GenBank/DDBJ databases">
        <title>Genome sequencing and assembly of Indian major carp, Cirrhinus mrigala (Hamilton, 1822).</title>
        <authorList>
            <person name="Mohindra V."/>
            <person name="Chowdhury L.M."/>
            <person name="Lal K."/>
            <person name="Jena J.K."/>
        </authorList>
    </citation>
    <scope>NUCLEOTIDE SEQUENCE [LARGE SCALE GENOMIC DNA]</scope>
    <source>
        <strain evidence="2">CM1030</strain>
        <tissue evidence="2">Blood</tissue>
    </source>
</reference>
<proteinExistence type="predicted"/>
<evidence type="ECO:0000313" key="3">
    <source>
        <dbReference type="Proteomes" id="UP001529510"/>
    </source>
</evidence>
<feature type="region of interest" description="Disordered" evidence="1">
    <location>
        <begin position="31"/>
        <end position="51"/>
    </location>
</feature>
<comment type="caution">
    <text evidence="2">The sequence shown here is derived from an EMBL/GenBank/DDBJ whole genome shotgun (WGS) entry which is preliminary data.</text>
</comment>
<gene>
    <name evidence="2" type="ORF">M9458_033916</name>
</gene>
<dbReference type="Proteomes" id="UP001529510">
    <property type="component" value="Unassembled WGS sequence"/>
</dbReference>
<evidence type="ECO:0000313" key="2">
    <source>
        <dbReference type="EMBL" id="KAL0169320.1"/>
    </source>
</evidence>
<feature type="non-terminal residue" evidence="2">
    <location>
        <position position="1"/>
    </location>
</feature>
<name>A0ABD0P610_CIRMR</name>
<dbReference type="AlphaFoldDB" id="A0ABD0P610"/>
<accession>A0ABD0P610</accession>